<comment type="caution">
    <text evidence="1">The sequence shown here is derived from an EMBL/GenBank/DDBJ whole genome shotgun (WGS) entry which is preliminary data.</text>
</comment>
<keyword evidence="2" id="KW-1185">Reference proteome</keyword>
<proteinExistence type="predicted"/>
<evidence type="ECO:0000313" key="2">
    <source>
        <dbReference type="Proteomes" id="UP000004069"/>
    </source>
</evidence>
<dbReference type="Proteomes" id="UP000004069">
    <property type="component" value="Unassembled WGS sequence"/>
</dbReference>
<dbReference type="EMBL" id="ADNY01000007">
    <property type="protein sequence ID" value="EFG56213.1"/>
    <property type="molecule type" value="Genomic_DNA"/>
</dbReference>
<gene>
    <name evidence="1" type="ORF">HMPREF0493_0146</name>
</gene>
<name>D4YRL8_9LACO</name>
<reference evidence="1 2" key="1">
    <citation type="submission" date="2010-04" db="EMBL/GenBank/DDBJ databases">
        <authorList>
            <person name="Muzny D."/>
            <person name="Qin X."/>
            <person name="Deng J."/>
            <person name="Jiang H."/>
            <person name="Liu Y."/>
            <person name="Qu J."/>
            <person name="Song X.-Z."/>
            <person name="Zhang L."/>
            <person name="Thornton R."/>
            <person name="Coyle M."/>
            <person name="Francisco L."/>
            <person name="Jackson L."/>
            <person name="Javaid M."/>
            <person name="Korchina V."/>
            <person name="Kovar C."/>
            <person name="Mata R."/>
            <person name="Mathew T."/>
            <person name="Ngo R."/>
            <person name="Nguyen L."/>
            <person name="Nguyen N."/>
            <person name="Okwuonu G."/>
            <person name="Ongeri F."/>
            <person name="Pham C."/>
            <person name="Simmons D."/>
            <person name="Wilczek-Boney K."/>
            <person name="Hale W."/>
            <person name="Jakkamsetti A."/>
            <person name="Pham P."/>
            <person name="Ruth R."/>
            <person name="San Lucas F."/>
            <person name="Warren J."/>
            <person name="Zhang J."/>
            <person name="Zhao Z."/>
            <person name="Zhou C."/>
            <person name="Zhu D."/>
            <person name="Lee S."/>
            <person name="Bess C."/>
            <person name="Blankenburg K."/>
            <person name="Forbes L."/>
            <person name="Fu Q."/>
            <person name="Gubbala S."/>
            <person name="Hirani K."/>
            <person name="Jayaseelan J.C."/>
            <person name="Lara F."/>
            <person name="Munidasa M."/>
            <person name="Palculict T."/>
            <person name="Patil S."/>
            <person name="Pu L.-L."/>
            <person name="Saada N."/>
            <person name="Tang L."/>
            <person name="Weissenberger G."/>
            <person name="Zhu Y."/>
            <person name="Hemphill L."/>
            <person name="Shang Y."/>
            <person name="Youmans B."/>
            <person name="Ayvaz T."/>
            <person name="Ross M."/>
            <person name="Santibanez J."/>
            <person name="Aqrawi P."/>
            <person name="Gross S."/>
            <person name="Joshi V."/>
            <person name="Fowler G."/>
            <person name="Nazareth L."/>
            <person name="Reid J."/>
            <person name="Worley K."/>
            <person name="Petrosino J."/>
            <person name="Highlander S."/>
            <person name="Gibbs R."/>
        </authorList>
    </citation>
    <scope>NUCLEOTIDE SEQUENCE [LARGE SCALE GENOMIC DNA]</scope>
    <source>
        <strain evidence="1 2">DSM 11664</strain>
    </source>
</reference>
<sequence>MPILEKSRNVYAIKLPLTEQIILKALSEIDIILKYESDLYRRRKRT</sequence>
<dbReference type="AlphaFoldDB" id="D4YRL8"/>
<organism evidence="1 2">
    <name type="scientific">Lactobacillus amylolyticus DSM 11664</name>
    <dbReference type="NCBI Taxonomy" id="585524"/>
    <lineage>
        <taxon>Bacteria</taxon>
        <taxon>Bacillati</taxon>
        <taxon>Bacillota</taxon>
        <taxon>Bacilli</taxon>
        <taxon>Lactobacillales</taxon>
        <taxon>Lactobacillaceae</taxon>
        <taxon>Lactobacillus</taxon>
    </lineage>
</organism>
<evidence type="ECO:0000313" key="1">
    <source>
        <dbReference type="EMBL" id="EFG56213.1"/>
    </source>
</evidence>
<protein>
    <submittedName>
        <fullName evidence="1">Uncharacterized protein</fullName>
    </submittedName>
</protein>
<accession>D4YRL8</accession>